<comment type="caution">
    <text evidence="5">The sequence shown here is derived from an EMBL/GenBank/DDBJ whole genome shotgun (WGS) entry which is preliminary data.</text>
</comment>
<dbReference type="SMART" id="SM00248">
    <property type="entry name" value="ANK"/>
    <property type="match status" value="6"/>
</dbReference>
<dbReference type="Gene3D" id="1.25.40.20">
    <property type="entry name" value="Ankyrin repeat-containing domain"/>
    <property type="match status" value="2"/>
</dbReference>
<evidence type="ECO:0000313" key="5">
    <source>
        <dbReference type="EMBL" id="KAF8476425.1"/>
    </source>
</evidence>
<evidence type="ECO:0000259" key="4">
    <source>
        <dbReference type="Pfam" id="PF22939"/>
    </source>
</evidence>
<feature type="domain" description="GPI inositol-deacylase winged helix" evidence="4">
    <location>
        <begin position="23"/>
        <end position="111"/>
    </location>
</feature>
<dbReference type="Pfam" id="PF12796">
    <property type="entry name" value="Ank_2"/>
    <property type="match status" value="1"/>
</dbReference>
<keyword evidence="2 3" id="KW-0040">ANK repeat</keyword>
<dbReference type="Proteomes" id="UP000759537">
    <property type="component" value="Unassembled WGS sequence"/>
</dbReference>
<dbReference type="PRINTS" id="PR01415">
    <property type="entry name" value="ANKYRIN"/>
</dbReference>
<dbReference type="OrthoDB" id="7464126at2759"/>
<feature type="repeat" description="ANK" evidence="3">
    <location>
        <begin position="323"/>
        <end position="363"/>
    </location>
</feature>
<evidence type="ECO:0000313" key="6">
    <source>
        <dbReference type="Proteomes" id="UP000759537"/>
    </source>
</evidence>
<evidence type="ECO:0000256" key="3">
    <source>
        <dbReference type="PROSITE-ProRule" id="PRU00023"/>
    </source>
</evidence>
<dbReference type="Pfam" id="PF22939">
    <property type="entry name" value="WHD_GPIID"/>
    <property type="match status" value="1"/>
</dbReference>
<gene>
    <name evidence="5" type="ORF">DFH94DRAFT_695118</name>
</gene>
<reference evidence="5" key="1">
    <citation type="submission" date="2019-10" db="EMBL/GenBank/DDBJ databases">
        <authorList>
            <consortium name="DOE Joint Genome Institute"/>
            <person name="Kuo A."/>
            <person name="Miyauchi S."/>
            <person name="Kiss E."/>
            <person name="Drula E."/>
            <person name="Kohler A."/>
            <person name="Sanchez-Garcia M."/>
            <person name="Andreopoulos B."/>
            <person name="Barry K.W."/>
            <person name="Bonito G."/>
            <person name="Buee M."/>
            <person name="Carver A."/>
            <person name="Chen C."/>
            <person name="Cichocki N."/>
            <person name="Clum A."/>
            <person name="Culley D."/>
            <person name="Crous P.W."/>
            <person name="Fauchery L."/>
            <person name="Girlanda M."/>
            <person name="Hayes R."/>
            <person name="Keri Z."/>
            <person name="LaButti K."/>
            <person name="Lipzen A."/>
            <person name="Lombard V."/>
            <person name="Magnuson J."/>
            <person name="Maillard F."/>
            <person name="Morin E."/>
            <person name="Murat C."/>
            <person name="Nolan M."/>
            <person name="Ohm R."/>
            <person name="Pangilinan J."/>
            <person name="Pereira M."/>
            <person name="Perotto S."/>
            <person name="Peter M."/>
            <person name="Riley R."/>
            <person name="Sitrit Y."/>
            <person name="Stielow B."/>
            <person name="Szollosi G."/>
            <person name="Zifcakova L."/>
            <person name="Stursova M."/>
            <person name="Spatafora J.W."/>
            <person name="Tedersoo L."/>
            <person name="Vaario L.-M."/>
            <person name="Yamada A."/>
            <person name="Yan M."/>
            <person name="Wang P."/>
            <person name="Xu J."/>
            <person name="Bruns T."/>
            <person name="Baldrian P."/>
            <person name="Vilgalys R."/>
            <person name="Henrissat B."/>
            <person name="Grigoriev I.V."/>
            <person name="Hibbett D."/>
            <person name="Nagy L.G."/>
            <person name="Martin F.M."/>
        </authorList>
    </citation>
    <scope>NUCLEOTIDE SEQUENCE</scope>
    <source>
        <strain evidence="5">Prilba</strain>
    </source>
</reference>
<reference evidence="5" key="2">
    <citation type="journal article" date="2020" name="Nat. Commun.">
        <title>Large-scale genome sequencing of mycorrhizal fungi provides insights into the early evolution of symbiotic traits.</title>
        <authorList>
            <person name="Miyauchi S."/>
            <person name="Kiss E."/>
            <person name="Kuo A."/>
            <person name="Drula E."/>
            <person name="Kohler A."/>
            <person name="Sanchez-Garcia M."/>
            <person name="Morin E."/>
            <person name="Andreopoulos B."/>
            <person name="Barry K.W."/>
            <person name="Bonito G."/>
            <person name="Buee M."/>
            <person name="Carver A."/>
            <person name="Chen C."/>
            <person name="Cichocki N."/>
            <person name="Clum A."/>
            <person name="Culley D."/>
            <person name="Crous P.W."/>
            <person name="Fauchery L."/>
            <person name="Girlanda M."/>
            <person name="Hayes R.D."/>
            <person name="Keri Z."/>
            <person name="LaButti K."/>
            <person name="Lipzen A."/>
            <person name="Lombard V."/>
            <person name="Magnuson J."/>
            <person name="Maillard F."/>
            <person name="Murat C."/>
            <person name="Nolan M."/>
            <person name="Ohm R.A."/>
            <person name="Pangilinan J."/>
            <person name="Pereira M.F."/>
            <person name="Perotto S."/>
            <person name="Peter M."/>
            <person name="Pfister S."/>
            <person name="Riley R."/>
            <person name="Sitrit Y."/>
            <person name="Stielow J.B."/>
            <person name="Szollosi G."/>
            <person name="Zifcakova L."/>
            <person name="Stursova M."/>
            <person name="Spatafora J.W."/>
            <person name="Tedersoo L."/>
            <person name="Vaario L.M."/>
            <person name="Yamada A."/>
            <person name="Yan M."/>
            <person name="Wang P."/>
            <person name="Xu J."/>
            <person name="Bruns T."/>
            <person name="Baldrian P."/>
            <person name="Vilgalys R."/>
            <person name="Dunand C."/>
            <person name="Henrissat B."/>
            <person name="Grigoriev I.V."/>
            <person name="Hibbett D."/>
            <person name="Nagy L.G."/>
            <person name="Martin F.M."/>
        </authorList>
    </citation>
    <scope>NUCLEOTIDE SEQUENCE</scope>
    <source>
        <strain evidence="5">Prilba</strain>
    </source>
</reference>
<evidence type="ECO:0000256" key="2">
    <source>
        <dbReference type="ARBA" id="ARBA00023043"/>
    </source>
</evidence>
<dbReference type="InterPro" id="IPR002110">
    <property type="entry name" value="Ankyrin_rpt"/>
</dbReference>
<keyword evidence="1" id="KW-0677">Repeat</keyword>
<accession>A0A9P5T5Q6</accession>
<dbReference type="Pfam" id="PF13857">
    <property type="entry name" value="Ank_5"/>
    <property type="match status" value="1"/>
</dbReference>
<dbReference type="PANTHER" id="PTHR24134">
    <property type="entry name" value="ANKYRIN REPEAT-CONTAINING PROTEIN DDB_G0279043"/>
    <property type="match status" value="1"/>
</dbReference>
<dbReference type="InterPro" id="IPR036770">
    <property type="entry name" value="Ankyrin_rpt-contain_sf"/>
</dbReference>
<dbReference type="PANTHER" id="PTHR24134:SF9">
    <property type="entry name" value="ANKYRIN REPEAT AND SOCS BOX PROTEIN 8"/>
    <property type="match status" value="1"/>
</dbReference>
<dbReference type="EMBL" id="WHVB01000015">
    <property type="protein sequence ID" value="KAF8476425.1"/>
    <property type="molecule type" value="Genomic_DNA"/>
</dbReference>
<proteinExistence type="predicted"/>
<dbReference type="AlphaFoldDB" id="A0A9P5T5Q6"/>
<name>A0A9P5T5Q6_9AGAM</name>
<sequence>MELPELLDGTYECILQEIKKPNRGHARRVLQCLVVAIRPLRVEELAEVLAIDFDDAEGIPKLNTDWRWEDQEQALLIACSSLIAIVKAGNLRVVQFLHFSVKEYLTSSRLATSSGEASGYYVDLEPAHMMLVQAGLGVLLWTHNDVDGQTPEDHPLARYAAQYWTTHAQFEDVSSRLKKGMVYLFDPDKPHFAVWRRLYNIDTNAPNHSAFYLFAVESEFAASPLYYAALCGFHDLVEHLIIKYPQGVNADGGYYMRPLLAALGGKHFQMAELLRHNGAVCADPHLHNSGNLTPLHSAAYYGDLEVVQKLIEYDAEIGGKDHHGCTPLHLAPGDFGVKDLPVPRPSVLRLLLEHGADVNARREDGSTPLHRASAFGAPEVARVLLEHGADIKAEDNDGRTALQVAERDEAGVGNRDEIMKLLLEHGAK</sequence>
<dbReference type="PROSITE" id="PS50297">
    <property type="entry name" value="ANK_REP_REGION"/>
    <property type="match status" value="3"/>
</dbReference>
<dbReference type="PROSITE" id="PS50088">
    <property type="entry name" value="ANK_REPEAT"/>
    <property type="match status" value="3"/>
</dbReference>
<dbReference type="InterPro" id="IPR054471">
    <property type="entry name" value="GPIID_WHD"/>
</dbReference>
<feature type="repeat" description="ANK" evidence="3">
    <location>
        <begin position="290"/>
        <end position="322"/>
    </location>
</feature>
<evidence type="ECO:0000256" key="1">
    <source>
        <dbReference type="ARBA" id="ARBA00022737"/>
    </source>
</evidence>
<protein>
    <submittedName>
        <fullName evidence="5">Ankyrin repeat-containing domain protein</fullName>
    </submittedName>
</protein>
<dbReference type="SUPFAM" id="SSF48403">
    <property type="entry name" value="Ankyrin repeat"/>
    <property type="match status" value="1"/>
</dbReference>
<keyword evidence="6" id="KW-1185">Reference proteome</keyword>
<organism evidence="5 6">
    <name type="scientific">Russula ochroleuca</name>
    <dbReference type="NCBI Taxonomy" id="152965"/>
    <lineage>
        <taxon>Eukaryota</taxon>
        <taxon>Fungi</taxon>
        <taxon>Dikarya</taxon>
        <taxon>Basidiomycota</taxon>
        <taxon>Agaricomycotina</taxon>
        <taxon>Agaricomycetes</taxon>
        <taxon>Russulales</taxon>
        <taxon>Russulaceae</taxon>
        <taxon>Russula</taxon>
    </lineage>
</organism>
<feature type="repeat" description="ANK" evidence="3">
    <location>
        <begin position="364"/>
        <end position="396"/>
    </location>
</feature>